<dbReference type="PANTHER" id="PTHR43214">
    <property type="entry name" value="TWO-COMPONENT RESPONSE REGULATOR"/>
    <property type="match status" value="1"/>
</dbReference>
<dbReference type="EMBL" id="CP036349">
    <property type="protein sequence ID" value="QDV71880.1"/>
    <property type="molecule type" value="Genomic_DNA"/>
</dbReference>
<sequence length="85" mass="9741">MDAATWRDVRERLDLAPQQSRIVELILRGKPDKEIALELGLSVPTIRTYLRRAYRRLGASDKLTLVLRVFETAQASLQESRHPQG</sequence>
<feature type="domain" description="HTH luxR-type" evidence="2">
    <location>
        <begin position="8"/>
        <end position="73"/>
    </location>
</feature>
<dbReference type="SUPFAM" id="SSF46894">
    <property type="entry name" value="C-terminal effector domain of the bipartite response regulators"/>
    <property type="match status" value="1"/>
</dbReference>
<gene>
    <name evidence="3" type="ORF">Spa11_00490</name>
</gene>
<proteinExistence type="predicted"/>
<dbReference type="RefSeq" id="WP_197529617.1">
    <property type="nucleotide sequence ID" value="NZ_CP036349.1"/>
</dbReference>
<dbReference type="AlphaFoldDB" id="A0A518K287"/>
<dbReference type="SMART" id="SM00421">
    <property type="entry name" value="HTH_LUXR"/>
    <property type="match status" value="1"/>
</dbReference>
<dbReference type="InterPro" id="IPR000792">
    <property type="entry name" value="Tscrpt_reg_LuxR_C"/>
</dbReference>
<protein>
    <submittedName>
        <fullName evidence="3">Bacterial regulatory protein, luxR family</fullName>
    </submittedName>
</protein>
<keyword evidence="1" id="KW-0238">DNA-binding</keyword>
<dbReference type="KEGG" id="bmei:Spa11_00490"/>
<dbReference type="InterPro" id="IPR039420">
    <property type="entry name" value="WalR-like"/>
</dbReference>
<reference evidence="3 4" key="1">
    <citation type="submission" date="2019-02" db="EMBL/GenBank/DDBJ databases">
        <title>Deep-cultivation of Planctomycetes and their phenomic and genomic characterization uncovers novel biology.</title>
        <authorList>
            <person name="Wiegand S."/>
            <person name="Jogler M."/>
            <person name="Boedeker C."/>
            <person name="Pinto D."/>
            <person name="Vollmers J."/>
            <person name="Rivas-Marin E."/>
            <person name="Kohn T."/>
            <person name="Peeters S.H."/>
            <person name="Heuer A."/>
            <person name="Rast P."/>
            <person name="Oberbeckmann S."/>
            <person name="Bunk B."/>
            <person name="Jeske O."/>
            <person name="Meyerdierks A."/>
            <person name="Storesund J.E."/>
            <person name="Kallscheuer N."/>
            <person name="Luecker S."/>
            <person name="Lage O.M."/>
            <person name="Pohl T."/>
            <person name="Merkel B.J."/>
            <person name="Hornburger P."/>
            <person name="Mueller R.-W."/>
            <person name="Bruemmer F."/>
            <person name="Labrenz M."/>
            <person name="Spormann A.M."/>
            <person name="Op den Camp H."/>
            <person name="Overmann J."/>
            <person name="Amann R."/>
            <person name="Jetten M.S.M."/>
            <person name="Mascher T."/>
            <person name="Medema M.H."/>
            <person name="Devos D.P."/>
            <person name="Kaster A.-K."/>
            <person name="Ovreas L."/>
            <person name="Rohde M."/>
            <person name="Galperin M.Y."/>
            <person name="Jogler C."/>
        </authorList>
    </citation>
    <scope>NUCLEOTIDE SEQUENCE [LARGE SCALE GENOMIC DNA]</scope>
    <source>
        <strain evidence="3 4">Spa11</strain>
    </source>
</reference>
<dbReference type="PRINTS" id="PR00038">
    <property type="entry name" value="HTHLUXR"/>
</dbReference>
<dbReference type="GO" id="GO:0006355">
    <property type="term" value="P:regulation of DNA-templated transcription"/>
    <property type="evidence" value="ECO:0007669"/>
    <property type="project" value="InterPro"/>
</dbReference>
<dbReference type="Gene3D" id="1.10.10.10">
    <property type="entry name" value="Winged helix-like DNA-binding domain superfamily/Winged helix DNA-binding domain"/>
    <property type="match status" value="1"/>
</dbReference>
<evidence type="ECO:0000256" key="1">
    <source>
        <dbReference type="ARBA" id="ARBA00023125"/>
    </source>
</evidence>
<dbReference type="PROSITE" id="PS50043">
    <property type="entry name" value="HTH_LUXR_2"/>
    <property type="match status" value="1"/>
</dbReference>
<dbReference type="GO" id="GO:0003677">
    <property type="term" value="F:DNA binding"/>
    <property type="evidence" value="ECO:0007669"/>
    <property type="project" value="UniProtKB-KW"/>
</dbReference>
<evidence type="ECO:0000313" key="3">
    <source>
        <dbReference type="EMBL" id="QDV71880.1"/>
    </source>
</evidence>
<evidence type="ECO:0000259" key="2">
    <source>
        <dbReference type="PROSITE" id="PS50043"/>
    </source>
</evidence>
<evidence type="ECO:0000313" key="4">
    <source>
        <dbReference type="Proteomes" id="UP000316426"/>
    </source>
</evidence>
<dbReference type="InterPro" id="IPR016032">
    <property type="entry name" value="Sig_transdc_resp-reg_C-effctor"/>
</dbReference>
<dbReference type="InterPro" id="IPR036388">
    <property type="entry name" value="WH-like_DNA-bd_sf"/>
</dbReference>
<accession>A0A518K287</accession>
<organism evidence="3 4">
    <name type="scientific">Botrimarina mediterranea</name>
    <dbReference type="NCBI Taxonomy" id="2528022"/>
    <lineage>
        <taxon>Bacteria</taxon>
        <taxon>Pseudomonadati</taxon>
        <taxon>Planctomycetota</taxon>
        <taxon>Planctomycetia</taxon>
        <taxon>Pirellulales</taxon>
        <taxon>Lacipirellulaceae</taxon>
        <taxon>Botrimarina</taxon>
    </lineage>
</organism>
<name>A0A518K287_9BACT</name>
<dbReference type="Pfam" id="PF00196">
    <property type="entry name" value="GerE"/>
    <property type="match status" value="1"/>
</dbReference>
<dbReference type="Proteomes" id="UP000316426">
    <property type="component" value="Chromosome"/>
</dbReference>
<keyword evidence="4" id="KW-1185">Reference proteome</keyword>